<dbReference type="EMBL" id="JANPWB010000012">
    <property type="protein sequence ID" value="KAJ1118731.1"/>
    <property type="molecule type" value="Genomic_DNA"/>
</dbReference>
<comment type="caution">
    <text evidence="1">The sequence shown here is derived from an EMBL/GenBank/DDBJ whole genome shotgun (WGS) entry which is preliminary data.</text>
</comment>
<dbReference type="Proteomes" id="UP001066276">
    <property type="component" value="Chromosome 8"/>
</dbReference>
<organism evidence="1 2">
    <name type="scientific">Pleurodeles waltl</name>
    <name type="common">Iberian ribbed newt</name>
    <dbReference type="NCBI Taxonomy" id="8319"/>
    <lineage>
        <taxon>Eukaryota</taxon>
        <taxon>Metazoa</taxon>
        <taxon>Chordata</taxon>
        <taxon>Craniata</taxon>
        <taxon>Vertebrata</taxon>
        <taxon>Euteleostomi</taxon>
        <taxon>Amphibia</taxon>
        <taxon>Batrachia</taxon>
        <taxon>Caudata</taxon>
        <taxon>Salamandroidea</taxon>
        <taxon>Salamandridae</taxon>
        <taxon>Pleurodelinae</taxon>
        <taxon>Pleurodeles</taxon>
    </lineage>
</organism>
<evidence type="ECO:0000313" key="1">
    <source>
        <dbReference type="EMBL" id="KAJ1118731.1"/>
    </source>
</evidence>
<protein>
    <submittedName>
        <fullName evidence="1">Uncharacterized protein</fullName>
    </submittedName>
</protein>
<gene>
    <name evidence="1" type="ORF">NDU88_006918</name>
</gene>
<name>A0AAV7NRP4_PLEWA</name>
<sequence>MEGTDGISRQEAPPVAALEMQQARTGMKLEGFLWLVVHQWALERDDSLVSFEGVLVKWLCSLLAASECFPGFHISDFRACWFPLTDMDKGISVENP</sequence>
<reference evidence="1" key="1">
    <citation type="journal article" date="2022" name="bioRxiv">
        <title>Sequencing and chromosome-scale assembly of the giantPleurodeles waltlgenome.</title>
        <authorList>
            <person name="Brown T."/>
            <person name="Elewa A."/>
            <person name="Iarovenko S."/>
            <person name="Subramanian E."/>
            <person name="Araus A.J."/>
            <person name="Petzold A."/>
            <person name="Susuki M."/>
            <person name="Suzuki K.-i.T."/>
            <person name="Hayashi T."/>
            <person name="Toyoda A."/>
            <person name="Oliveira C."/>
            <person name="Osipova E."/>
            <person name="Leigh N.D."/>
            <person name="Simon A."/>
            <person name="Yun M.H."/>
        </authorList>
    </citation>
    <scope>NUCLEOTIDE SEQUENCE</scope>
    <source>
        <strain evidence="1">20211129_DDA</strain>
        <tissue evidence="1">Liver</tissue>
    </source>
</reference>
<keyword evidence="2" id="KW-1185">Reference proteome</keyword>
<dbReference type="AlphaFoldDB" id="A0AAV7NRP4"/>
<evidence type="ECO:0000313" key="2">
    <source>
        <dbReference type="Proteomes" id="UP001066276"/>
    </source>
</evidence>
<accession>A0AAV7NRP4</accession>
<proteinExistence type="predicted"/>